<feature type="binding site" evidence="8">
    <location>
        <position position="156"/>
    </location>
    <ligand>
        <name>Mg(2+)</name>
        <dbReference type="ChEBI" id="CHEBI:18420"/>
        <label>1</label>
        <note>catalytic</note>
    </ligand>
</feature>
<dbReference type="InterPro" id="IPR050725">
    <property type="entry name" value="CysQ/Inositol_MonoPase"/>
</dbReference>
<dbReference type="InterPro" id="IPR020583">
    <property type="entry name" value="Inositol_monoP_metal-BS"/>
</dbReference>
<comment type="catalytic activity">
    <reaction evidence="5">
        <text>1D-myo-inositol 1,3,4-trisphosphate + H2O = 1D-myo-inositol 3,4-bisphosphate + phosphate</text>
        <dbReference type="Rhea" id="RHEA:70319"/>
        <dbReference type="ChEBI" id="CHEBI:15377"/>
        <dbReference type="ChEBI" id="CHEBI:43474"/>
        <dbReference type="ChEBI" id="CHEBI:58414"/>
        <dbReference type="ChEBI" id="CHEBI:83241"/>
    </reaction>
    <physiologicalReaction direction="left-to-right" evidence="5">
        <dbReference type="Rhea" id="RHEA:70320"/>
    </physiologicalReaction>
</comment>
<evidence type="ECO:0000256" key="7">
    <source>
        <dbReference type="ARBA" id="ARBA00044519"/>
    </source>
</evidence>
<dbReference type="SUPFAM" id="SSF56655">
    <property type="entry name" value="Carbohydrate phosphatase"/>
    <property type="match status" value="1"/>
</dbReference>
<evidence type="ECO:0000256" key="8">
    <source>
        <dbReference type="PIRSR" id="PIRSR600760-2"/>
    </source>
</evidence>
<keyword evidence="2" id="KW-0452">Lithium</keyword>
<dbReference type="Proteomes" id="UP000719412">
    <property type="component" value="Unassembled WGS sequence"/>
</dbReference>
<keyword evidence="10" id="KW-1185">Reference proteome</keyword>
<comment type="similarity">
    <text evidence="1">Belongs to the inositol monophosphatase superfamily.</text>
</comment>
<evidence type="ECO:0000313" key="10">
    <source>
        <dbReference type="Proteomes" id="UP000719412"/>
    </source>
</evidence>
<comment type="caution">
    <text evidence="9">The sequence shown here is derived from an EMBL/GenBank/DDBJ whole genome shotgun (WGS) entry which is preliminary data.</text>
</comment>
<dbReference type="Gene3D" id="4.10.460.10">
    <property type="entry name" value="Inositol Polyphosphate 1-phosphatase, domain 1"/>
    <property type="match status" value="1"/>
</dbReference>
<accession>A0A8J6H6I2</accession>
<evidence type="ECO:0000256" key="3">
    <source>
        <dbReference type="ARBA" id="ARBA00022723"/>
    </source>
</evidence>
<dbReference type="PANTHER" id="PTHR43028:SF3">
    <property type="entry name" value="INOSITOL POLYPHOSPHATE 1-PHOSPHATASE"/>
    <property type="match status" value="1"/>
</dbReference>
<protein>
    <recommendedName>
        <fullName evidence="7">inositol-1,4-bisphosphate 1-phosphatase</fullName>
        <ecNumber evidence="7">3.1.3.57</ecNumber>
    </recommendedName>
</protein>
<dbReference type="GO" id="GO:0046872">
    <property type="term" value="F:metal ion binding"/>
    <property type="evidence" value="ECO:0007669"/>
    <property type="project" value="UniProtKB-KW"/>
</dbReference>
<dbReference type="GO" id="GO:0004441">
    <property type="term" value="F:inositol-1,4-bisphosphate 1-phosphatase activity"/>
    <property type="evidence" value="ECO:0007669"/>
    <property type="project" value="UniProtKB-EC"/>
</dbReference>
<keyword evidence="4 8" id="KW-0460">Magnesium</keyword>
<reference evidence="9" key="1">
    <citation type="journal article" date="2020" name="J Insects Food Feed">
        <title>The yellow mealworm (Tenebrio molitor) genome: a resource for the emerging insects as food and feed industry.</title>
        <authorList>
            <person name="Eriksson T."/>
            <person name="Andere A."/>
            <person name="Kelstrup H."/>
            <person name="Emery V."/>
            <person name="Picard C."/>
        </authorList>
    </citation>
    <scope>NUCLEOTIDE SEQUENCE</scope>
    <source>
        <strain evidence="9">Stoneville</strain>
        <tissue evidence="9">Whole head</tissue>
    </source>
</reference>
<dbReference type="EC" id="3.1.3.57" evidence="7"/>
<feature type="binding site" evidence="8">
    <location>
        <position position="157"/>
    </location>
    <ligand>
        <name>Mg(2+)</name>
        <dbReference type="ChEBI" id="CHEBI:18420"/>
        <label>1</label>
        <note>catalytic</note>
    </ligand>
</feature>
<keyword evidence="3 8" id="KW-0479">Metal-binding</keyword>
<gene>
    <name evidence="9" type="ORF">GEV33_013779</name>
</gene>
<dbReference type="AlphaFoldDB" id="A0A8J6H6I2"/>
<evidence type="ECO:0000256" key="4">
    <source>
        <dbReference type="ARBA" id="ARBA00022842"/>
    </source>
</evidence>
<comment type="cofactor">
    <cofactor evidence="8">
        <name>Mg(2+)</name>
        <dbReference type="ChEBI" id="CHEBI:18420"/>
    </cofactor>
</comment>
<proteinExistence type="inferred from homology"/>
<name>A0A8J6H6I2_TENMO</name>
<evidence type="ECO:0000313" key="9">
    <source>
        <dbReference type="EMBL" id="KAH0809010.1"/>
    </source>
</evidence>
<evidence type="ECO:0000256" key="2">
    <source>
        <dbReference type="ARBA" id="ARBA00022671"/>
    </source>
</evidence>
<dbReference type="Gene3D" id="3.30.540.10">
    <property type="entry name" value="Fructose-1,6-Bisphosphatase, subunit A, domain 1"/>
    <property type="match status" value="1"/>
</dbReference>
<feature type="binding site" evidence="8">
    <location>
        <position position="154"/>
    </location>
    <ligand>
        <name>Mg(2+)</name>
        <dbReference type="ChEBI" id="CHEBI:18420"/>
        <label>1</label>
        <note>catalytic</note>
    </ligand>
</feature>
<sequence>MDLLQELIVVSEKAANVARLCRQNDHLFQLLIQKKRPDEANPRFVEDFKTLADVLIQQLVKHDVGNRFPKLRDSIFGEENNIFSNKLGETIAVEVRNNQQETADLLQVVLNEDAQAAELLAAEVHREVFLDDVNTKRPTGDFSVCLEDLGIWIDPIDSTAEYINGIEEVAACGISVSGLKCVTVLIGAYDKKTGLPLVGVVNQPFAKYSENK</sequence>
<dbReference type="InterPro" id="IPR000760">
    <property type="entry name" value="Inositol_monophosphatase-like"/>
</dbReference>
<evidence type="ECO:0000256" key="6">
    <source>
        <dbReference type="ARBA" id="ARBA00044478"/>
    </source>
</evidence>
<dbReference type="EMBL" id="JABDTM020028396">
    <property type="protein sequence ID" value="KAH0809010.1"/>
    <property type="molecule type" value="Genomic_DNA"/>
</dbReference>
<evidence type="ECO:0000256" key="1">
    <source>
        <dbReference type="ARBA" id="ARBA00009759"/>
    </source>
</evidence>
<organism evidence="9 10">
    <name type="scientific">Tenebrio molitor</name>
    <name type="common">Yellow mealworm beetle</name>
    <dbReference type="NCBI Taxonomy" id="7067"/>
    <lineage>
        <taxon>Eukaryota</taxon>
        <taxon>Metazoa</taxon>
        <taxon>Ecdysozoa</taxon>
        <taxon>Arthropoda</taxon>
        <taxon>Hexapoda</taxon>
        <taxon>Insecta</taxon>
        <taxon>Pterygota</taxon>
        <taxon>Neoptera</taxon>
        <taxon>Endopterygota</taxon>
        <taxon>Coleoptera</taxon>
        <taxon>Polyphaga</taxon>
        <taxon>Cucujiformia</taxon>
        <taxon>Tenebrionidae</taxon>
        <taxon>Tenebrio</taxon>
    </lineage>
</organism>
<dbReference type="PANTHER" id="PTHR43028">
    <property type="entry name" value="3'(2'),5'-BISPHOSPHATE NUCLEOTIDASE 1"/>
    <property type="match status" value="1"/>
</dbReference>
<dbReference type="PROSITE" id="PS00629">
    <property type="entry name" value="IMP_1"/>
    <property type="match status" value="1"/>
</dbReference>
<feature type="binding site" evidence="8">
    <location>
        <position position="78"/>
    </location>
    <ligand>
        <name>Mg(2+)</name>
        <dbReference type="ChEBI" id="CHEBI:18420"/>
        <label>1</label>
        <note>catalytic</note>
    </ligand>
</feature>
<reference evidence="9" key="2">
    <citation type="submission" date="2021-08" db="EMBL/GenBank/DDBJ databases">
        <authorList>
            <person name="Eriksson T."/>
        </authorList>
    </citation>
    <scope>NUCLEOTIDE SEQUENCE</scope>
    <source>
        <strain evidence="9">Stoneville</strain>
        <tissue evidence="9">Whole head</tissue>
    </source>
</reference>
<evidence type="ECO:0000256" key="5">
    <source>
        <dbReference type="ARBA" id="ARBA00044465"/>
    </source>
</evidence>
<dbReference type="Pfam" id="PF00459">
    <property type="entry name" value="Inositol_P"/>
    <property type="match status" value="1"/>
</dbReference>
<comment type="catalytic activity">
    <reaction evidence="6">
        <text>1D-myo-inositol 1,4-bisphosphate + H2O = 1D-myo-inositol 4-phosphate + phosphate</text>
        <dbReference type="Rhea" id="RHEA:15553"/>
        <dbReference type="ChEBI" id="CHEBI:15377"/>
        <dbReference type="ChEBI" id="CHEBI:43474"/>
        <dbReference type="ChEBI" id="CHEBI:58282"/>
        <dbReference type="ChEBI" id="CHEBI:58469"/>
        <dbReference type="EC" id="3.1.3.57"/>
    </reaction>
    <physiologicalReaction direction="left-to-right" evidence="6">
        <dbReference type="Rhea" id="RHEA:15554"/>
    </physiologicalReaction>
</comment>
<dbReference type="InterPro" id="IPR044897">
    <property type="entry name" value="INPP1_dom_1"/>
</dbReference>